<sequence>MLSENLVKAFNAQINAEMWSSNLYLSMSVYFAQNGYDGMASWMRAQSKEELDHAYEMIDFVIKRNENVEIGQINVVPTAWGSVLEVFEHVYQHECHVSKLIDDLLDVAIKENDKAAQNFINKFVNEQVEEEATAQTIVDRIKMMNGHNLIYLDDKLGERK</sequence>
<proteinExistence type="inferred from homology"/>
<evidence type="ECO:0000313" key="10">
    <source>
        <dbReference type="EMBL" id="AZS29992.1"/>
    </source>
</evidence>
<dbReference type="RefSeq" id="WP_106480712.1">
    <property type="nucleotide sequence ID" value="NZ_CP032819.1"/>
</dbReference>
<dbReference type="InterPro" id="IPR001519">
    <property type="entry name" value="Ferritin"/>
</dbReference>
<comment type="function">
    <text evidence="8">Iron-storage protein.</text>
</comment>
<dbReference type="InterPro" id="IPR008331">
    <property type="entry name" value="Ferritin_DPS_dom"/>
</dbReference>
<dbReference type="InterPro" id="IPR009078">
    <property type="entry name" value="Ferritin-like_SF"/>
</dbReference>
<evidence type="ECO:0000259" key="9">
    <source>
        <dbReference type="PROSITE" id="PS50905"/>
    </source>
</evidence>
<dbReference type="SUPFAM" id="SSF47240">
    <property type="entry name" value="Ferritin-like"/>
    <property type="match status" value="1"/>
</dbReference>
<dbReference type="Pfam" id="PF00210">
    <property type="entry name" value="Ferritin"/>
    <property type="match status" value="1"/>
</dbReference>
<dbReference type="GO" id="GO:0008198">
    <property type="term" value="F:ferrous iron binding"/>
    <property type="evidence" value="ECO:0007669"/>
    <property type="project" value="TreeGrafter"/>
</dbReference>
<evidence type="ECO:0000256" key="4">
    <source>
        <dbReference type="ARBA" id="ARBA00023002"/>
    </source>
</evidence>
<dbReference type="KEGG" id="buy:D8S85_10840"/>
<keyword evidence="4" id="KW-0560">Oxidoreductase</keyword>
<feature type="binding site" evidence="7">
    <location>
        <position position="127"/>
    </location>
    <ligand>
        <name>Fe cation</name>
        <dbReference type="ChEBI" id="CHEBI:24875"/>
        <label>1</label>
    </ligand>
</feature>
<name>A0A3S9VTX5_9BACT</name>
<dbReference type="PROSITE" id="PS50905">
    <property type="entry name" value="FERRITIN_LIKE"/>
    <property type="match status" value="1"/>
</dbReference>
<dbReference type="InterPro" id="IPR041719">
    <property type="entry name" value="Ferritin_prok"/>
</dbReference>
<keyword evidence="5 7" id="KW-0408">Iron</keyword>
<comment type="catalytic activity">
    <reaction evidence="8">
        <text>4 Fe(2+) + O2 + 6 H2O = 4 iron(III) oxide-hydroxide + 12 H(+)</text>
        <dbReference type="Rhea" id="RHEA:11972"/>
        <dbReference type="ChEBI" id="CHEBI:15377"/>
        <dbReference type="ChEBI" id="CHEBI:15378"/>
        <dbReference type="ChEBI" id="CHEBI:15379"/>
        <dbReference type="ChEBI" id="CHEBI:29033"/>
        <dbReference type="ChEBI" id="CHEBI:78619"/>
        <dbReference type="EC" id="1.16.3.2"/>
    </reaction>
</comment>
<dbReference type="GO" id="GO:0004322">
    <property type="term" value="F:ferroxidase activity"/>
    <property type="evidence" value="ECO:0007669"/>
    <property type="project" value="TreeGrafter"/>
</dbReference>
<reference evidence="10 11" key="1">
    <citation type="submission" date="2018-10" db="EMBL/GenBank/DDBJ databases">
        <title>Butyricimonas faecalis sp. nov., isolated from human faeces and emended description of the genus Butyricimonas.</title>
        <authorList>
            <person name="Le Roy T."/>
            <person name="Van der Smissen P."/>
            <person name="Paquot A."/>
            <person name="Delzenne N."/>
            <person name="Muccioli G."/>
            <person name="Collet J.-F."/>
            <person name="Cani P.D."/>
        </authorList>
    </citation>
    <scope>NUCLEOTIDE SEQUENCE [LARGE SCALE GENOMIC DNA]</scope>
    <source>
        <strain evidence="10 11">H184</strain>
    </source>
</reference>
<dbReference type="Proteomes" id="UP000270673">
    <property type="component" value="Chromosome"/>
</dbReference>
<accession>A0A3S9VTX5</accession>
<dbReference type="Gene3D" id="1.20.1260.10">
    <property type="match status" value="1"/>
</dbReference>
<evidence type="ECO:0000256" key="8">
    <source>
        <dbReference type="RuleBase" id="RU361145"/>
    </source>
</evidence>
<dbReference type="GO" id="GO:0042802">
    <property type="term" value="F:identical protein binding"/>
    <property type="evidence" value="ECO:0007669"/>
    <property type="project" value="UniProtKB-ARBA"/>
</dbReference>
<evidence type="ECO:0000256" key="1">
    <source>
        <dbReference type="ARBA" id="ARBA00006950"/>
    </source>
</evidence>
<dbReference type="GO" id="GO:0005829">
    <property type="term" value="C:cytosol"/>
    <property type="evidence" value="ECO:0007669"/>
    <property type="project" value="TreeGrafter"/>
</dbReference>
<feature type="binding site" evidence="7">
    <location>
        <position position="17"/>
    </location>
    <ligand>
        <name>Fe cation</name>
        <dbReference type="ChEBI" id="CHEBI:24875"/>
        <label>1</label>
    </ligand>
</feature>
<dbReference type="OrthoDB" id="9801481at2"/>
<dbReference type="InterPro" id="IPR012347">
    <property type="entry name" value="Ferritin-like"/>
</dbReference>
<comment type="function">
    <text evidence="6">May alleviate iron toxicity in the presence of oxygen.</text>
</comment>
<keyword evidence="11" id="KW-1185">Reference proteome</keyword>
<dbReference type="GO" id="GO:0008199">
    <property type="term" value="F:ferric iron binding"/>
    <property type="evidence" value="ECO:0007669"/>
    <property type="project" value="InterPro"/>
</dbReference>
<dbReference type="CDD" id="cd01055">
    <property type="entry name" value="Nonheme_Ferritin"/>
    <property type="match status" value="1"/>
</dbReference>
<dbReference type="GO" id="GO:0006826">
    <property type="term" value="P:iron ion transport"/>
    <property type="evidence" value="ECO:0007669"/>
    <property type="project" value="InterPro"/>
</dbReference>
<dbReference type="EMBL" id="CP032819">
    <property type="protein sequence ID" value="AZS29992.1"/>
    <property type="molecule type" value="Genomic_DNA"/>
</dbReference>
<evidence type="ECO:0000256" key="5">
    <source>
        <dbReference type="ARBA" id="ARBA00023004"/>
    </source>
</evidence>
<feature type="binding site" evidence="7">
    <location>
        <position position="94"/>
    </location>
    <ligand>
        <name>Fe cation</name>
        <dbReference type="ChEBI" id="CHEBI:24875"/>
        <label>1</label>
    </ligand>
</feature>
<keyword evidence="3 7" id="KW-0479">Metal-binding</keyword>
<dbReference type="FunFam" id="1.20.1260.10:FF:000001">
    <property type="entry name" value="Non-heme ferritin"/>
    <property type="match status" value="1"/>
</dbReference>
<gene>
    <name evidence="10" type="ORF">D8S85_10840</name>
</gene>
<evidence type="ECO:0000256" key="2">
    <source>
        <dbReference type="ARBA" id="ARBA00022434"/>
    </source>
</evidence>
<dbReference type="AlphaFoldDB" id="A0A3S9VTX5"/>
<evidence type="ECO:0000256" key="7">
    <source>
        <dbReference type="PIRSR" id="PIRSR601519-1"/>
    </source>
</evidence>
<keyword evidence="2 8" id="KW-0409">Iron storage</keyword>
<keyword evidence="8" id="KW-0963">Cytoplasm</keyword>
<dbReference type="PANTHER" id="PTHR11431:SF127">
    <property type="entry name" value="BACTERIAL NON-HEME FERRITIN"/>
    <property type="match status" value="1"/>
</dbReference>
<evidence type="ECO:0000313" key="11">
    <source>
        <dbReference type="Proteomes" id="UP000270673"/>
    </source>
</evidence>
<evidence type="ECO:0000256" key="3">
    <source>
        <dbReference type="ARBA" id="ARBA00022723"/>
    </source>
</evidence>
<dbReference type="EC" id="1.16.3.2" evidence="8"/>
<protein>
    <recommendedName>
        <fullName evidence="8">Ferritin</fullName>
        <ecNumber evidence="8">1.16.3.2</ecNumber>
    </recommendedName>
</protein>
<comment type="similarity">
    <text evidence="1 8">Belongs to the ferritin family. Prokaryotic subfamily.</text>
</comment>
<comment type="subcellular location">
    <subcellularLocation>
        <location evidence="8">Cytoplasm</location>
    </subcellularLocation>
</comment>
<dbReference type="GO" id="GO:0006879">
    <property type="term" value="P:intracellular iron ion homeostasis"/>
    <property type="evidence" value="ECO:0007669"/>
    <property type="project" value="UniProtKB-KW"/>
</dbReference>
<organism evidence="10 11">
    <name type="scientific">Butyricimonas faecalis</name>
    <dbReference type="NCBI Taxonomy" id="2093856"/>
    <lineage>
        <taxon>Bacteria</taxon>
        <taxon>Pseudomonadati</taxon>
        <taxon>Bacteroidota</taxon>
        <taxon>Bacteroidia</taxon>
        <taxon>Bacteroidales</taxon>
        <taxon>Odoribacteraceae</taxon>
        <taxon>Butyricimonas</taxon>
    </lineage>
</organism>
<dbReference type="InterPro" id="IPR009040">
    <property type="entry name" value="Ferritin-like_diiron"/>
</dbReference>
<dbReference type="PANTHER" id="PTHR11431">
    <property type="entry name" value="FERRITIN"/>
    <property type="match status" value="1"/>
</dbReference>
<feature type="binding site" evidence="7">
    <location>
        <position position="50"/>
    </location>
    <ligand>
        <name>Fe cation</name>
        <dbReference type="ChEBI" id="CHEBI:24875"/>
        <label>1</label>
    </ligand>
</feature>
<evidence type="ECO:0000256" key="6">
    <source>
        <dbReference type="ARBA" id="ARBA00054546"/>
    </source>
</evidence>
<feature type="domain" description="Ferritin-like diiron" evidence="9">
    <location>
        <begin position="1"/>
        <end position="145"/>
    </location>
</feature>
<feature type="binding site" evidence="7">
    <location>
        <position position="53"/>
    </location>
    <ligand>
        <name>Fe cation</name>
        <dbReference type="ChEBI" id="CHEBI:24875"/>
        <label>1</label>
    </ligand>
</feature>